<dbReference type="AlphaFoldDB" id="A0AB36CNC7"/>
<sequence>MRDLTARAIAGCPVETAMTVIGGCWKLTLIQALIDSSVPLRYSELRDKAGEISDRTLTRSLRELEADGIVKRTVYAEVPPRVEYELTDIGQSLAPIIAAIQNWGDEWLHSYSKLSSPLI</sequence>
<organism evidence="5 6">
    <name type="scientific">Corynebacterium stationis</name>
    <dbReference type="NCBI Taxonomy" id="1705"/>
    <lineage>
        <taxon>Bacteria</taxon>
        <taxon>Bacillati</taxon>
        <taxon>Actinomycetota</taxon>
        <taxon>Actinomycetes</taxon>
        <taxon>Mycobacteriales</taxon>
        <taxon>Corynebacteriaceae</taxon>
        <taxon>Corynebacterium</taxon>
    </lineage>
</organism>
<evidence type="ECO:0000313" key="5">
    <source>
        <dbReference type="EMBL" id="NME90169.1"/>
    </source>
</evidence>
<dbReference type="SUPFAM" id="SSF46785">
    <property type="entry name" value="Winged helix' DNA-binding domain"/>
    <property type="match status" value="1"/>
</dbReference>
<dbReference type="InterPro" id="IPR036390">
    <property type="entry name" value="WH_DNA-bd_sf"/>
</dbReference>
<evidence type="ECO:0000256" key="3">
    <source>
        <dbReference type="ARBA" id="ARBA00023163"/>
    </source>
</evidence>
<keyword evidence="3" id="KW-0804">Transcription</keyword>
<dbReference type="PANTHER" id="PTHR33204:SF29">
    <property type="entry name" value="TRANSCRIPTIONAL REGULATOR"/>
    <property type="match status" value="1"/>
</dbReference>
<dbReference type="Gene3D" id="1.10.10.10">
    <property type="entry name" value="Winged helix-like DNA-binding domain superfamily/Winged helix DNA-binding domain"/>
    <property type="match status" value="1"/>
</dbReference>
<gene>
    <name evidence="5" type="ORF">HF853_10890</name>
</gene>
<evidence type="ECO:0000256" key="1">
    <source>
        <dbReference type="ARBA" id="ARBA00023015"/>
    </source>
</evidence>
<dbReference type="Proteomes" id="UP000544551">
    <property type="component" value="Unassembled WGS sequence"/>
</dbReference>
<comment type="caution">
    <text evidence="5">The sequence shown here is derived from an EMBL/GenBank/DDBJ whole genome shotgun (WGS) entry which is preliminary data.</text>
</comment>
<keyword evidence="1" id="KW-0805">Transcription regulation</keyword>
<dbReference type="InterPro" id="IPR002577">
    <property type="entry name" value="HTH_HxlR"/>
</dbReference>
<dbReference type="EMBL" id="JABAFZ010000009">
    <property type="protein sequence ID" value="NME90169.1"/>
    <property type="molecule type" value="Genomic_DNA"/>
</dbReference>
<protein>
    <submittedName>
        <fullName evidence="5">Helix-turn-helix transcriptional regulator</fullName>
    </submittedName>
</protein>
<dbReference type="RefSeq" id="WP_168970288.1">
    <property type="nucleotide sequence ID" value="NZ_JABAFZ010000009.1"/>
</dbReference>
<name>A0AB36CNC7_9CORY</name>
<dbReference type="Pfam" id="PF01638">
    <property type="entry name" value="HxlR"/>
    <property type="match status" value="1"/>
</dbReference>
<evidence type="ECO:0000313" key="6">
    <source>
        <dbReference type="Proteomes" id="UP000544551"/>
    </source>
</evidence>
<dbReference type="GO" id="GO:0003677">
    <property type="term" value="F:DNA binding"/>
    <property type="evidence" value="ECO:0007669"/>
    <property type="project" value="UniProtKB-KW"/>
</dbReference>
<evidence type="ECO:0000256" key="2">
    <source>
        <dbReference type="ARBA" id="ARBA00023125"/>
    </source>
</evidence>
<dbReference type="InterPro" id="IPR036388">
    <property type="entry name" value="WH-like_DNA-bd_sf"/>
</dbReference>
<reference evidence="5 6" key="1">
    <citation type="submission" date="2020-04" db="EMBL/GenBank/DDBJ databases">
        <authorList>
            <person name="Hitch T.C.A."/>
            <person name="Wylensek D."/>
            <person name="Clavel T."/>
        </authorList>
    </citation>
    <scope>NUCLEOTIDE SEQUENCE [LARGE SCALE GENOMIC DNA]</scope>
    <source>
        <strain evidence="5 6">BL-383-APC-3D</strain>
    </source>
</reference>
<proteinExistence type="predicted"/>
<dbReference type="PANTHER" id="PTHR33204">
    <property type="entry name" value="TRANSCRIPTIONAL REGULATOR, MARR FAMILY"/>
    <property type="match status" value="1"/>
</dbReference>
<feature type="domain" description="HTH hxlR-type" evidence="4">
    <location>
        <begin position="12"/>
        <end position="112"/>
    </location>
</feature>
<evidence type="ECO:0000259" key="4">
    <source>
        <dbReference type="PROSITE" id="PS51118"/>
    </source>
</evidence>
<dbReference type="PROSITE" id="PS51118">
    <property type="entry name" value="HTH_HXLR"/>
    <property type="match status" value="1"/>
</dbReference>
<keyword evidence="2" id="KW-0238">DNA-binding</keyword>
<accession>A0AB36CNC7</accession>